<dbReference type="Pfam" id="PF00534">
    <property type="entry name" value="Glycos_transf_1"/>
    <property type="match status" value="1"/>
</dbReference>
<dbReference type="Proteomes" id="UP000316887">
    <property type="component" value="Unassembled WGS sequence"/>
</dbReference>
<feature type="domain" description="Glycosyl transferase family 1" evidence="1">
    <location>
        <begin position="184"/>
        <end position="335"/>
    </location>
</feature>
<dbReference type="Gene3D" id="3.40.50.2000">
    <property type="entry name" value="Glycogen Phosphorylase B"/>
    <property type="match status" value="2"/>
</dbReference>
<sequence>MSFKIAYVINSVEGGGAALPVPSIGQVIQKGGADLRIFALTRRNGRALGAIQQAGLDVVVREGGEKDHLVAYFWLKKQIEAWGATHIWTSLSRATLLGQMVGHHYHLPVISWQHSARLKKINAFLLRHFQKRSAFWIGDSQQVTKLTGERLNIPASRLFCWPIFRANPDAPTAKEWHSGEVLRIGTLGRLHPCKGYDLLIEAIKEVKAKTRLPFTLDIGGEGQDEAKLSAAIKEAGLQDTIRLVGYVDQPQKFLAGLHLYVQPSYWEGFCVAVHEAIQAGLPVIASAVGEIPHSVDDRETGFLAPPYDKEALEKAFLEALAQPEKLFSMGQKGRQKLFRFLNPENFERTGLKIVSALQKL</sequence>
<dbReference type="RefSeq" id="WP_141920472.1">
    <property type="nucleotide sequence ID" value="NZ_VFOF01000001.1"/>
</dbReference>
<name>A0A542W379_ZYMMB</name>
<dbReference type="CDD" id="cd03801">
    <property type="entry name" value="GT4_PimA-like"/>
    <property type="match status" value="1"/>
</dbReference>
<dbReference type="PANTHER" id="PTHR12526:SF630">
    <property type="entry name" value="GLYCOSYLTRANSFERASE"/>
    <property type="match status" value="1"/>
</dbReference>
<evidence type="ECO:0000259" key="1">
    <source>
        <dbReference type="Pfam" id="PF00534"/>
    </source>
</evidence>
<evidence type="ECO:0000313" key="3">
    <source>
        <dbReference type="Proteomes" id="UP000316887"/>
    </source>
</evidence>
<dbReference type="PANTHER" id="PTHR12526">
    <property type="entry name" value="GLYCOSYLTRANSFERASE"/>
    <property type="match status" value="1"/>
</dbReference>
<gene>
    <name evidence="2" type="ORF">FBY58_1648</name>
</gene>
<keyword evidence="2" id="KW-0808">Transferase</keyword>
<reference evidence="2 3" key="1">
    <citation type="submission" date="2019-06" db="EMBL/GenBank/DDBJ databases">
        <title>Genome sequencing of Zymomonas mobilis strains for genetic engineering and biofuel applications.</title>
        <authorList>
            <person name="Teravest M."/>
        </authorList>
    </citation>
    <scope>NUCLEOTIDE SEQUENCE [LARGE SCALE GENOMIC DNA]</scope>
    <source>
        <strain evidence="2 3">AN0101</strain>
    </source>
</reference>
<dbReference type="GO" id="GO:0016757">
    <property type="term" value="F:glycosyltransferase activity"/>
    <property type="evidence" value="ECO:0007669"/>
    <property type="project" value="InterPro"/>
</dbReference>
<evidence type="ECO:0000313" key="2">
    <source>
        <dbReference type="EMBL" id="TQL18034.1"/>
    </source>
</evidence>
<dbReference type="InterPro" id="IPR001296">
    <property type="entry name" value="Glyco_trans_1"/>
</dbReference>
<dbReference type="EMBL" id="VFOF01000001">
    <property type="protein sequence ID" value="TQL18034.1"/>
    <property type="molecule type" value="Genomic_DNA"/>
</dbReference>
<protein>
    <submittedName>
        <fullName evidence="2">Glycosyltransferase involved in cell wall biosynthesis</fullName>
    </submittedName>
</protein>
<comment type="caution">
    <text evidence="2">The sequence shown here is derived from an EMBL/GenBank/DDBJ whole genome shotgun (WGS) entry which is preliminary data.</text>
</comment>
<dbReference type="AlphaFoldDB" id="A0A542W379"/>
<accession>A0A542W379</accession>
<dbReference type="SUPFAM" id="SSF53756">
    <property type="entry name" value="UDP-Glycosyltransferase/glycogen phosphorylase"/>
    <property type="match status" value="1"/>
</dbReference>
<dbReference type="OrthoDB" id="529131at2"/>
<organism evidence="2 3">
    <name type="scientific">Zymomonas mobilis</name>
    <dbReference type="NCBI Taxonomy" id="542"/>
    <lineage>
        <taxon>Bacteria</taxon>
        <taxon>Pseudomonadati</taxon>
        <taxon>Pseudomonadota</taxon>
        <taxon>Alphaproteobacteria</taxon>
        <taxon>Sphingomonadales</taxon>
        <taxon>Zymomonadaceae</taxon>
        <taxon>Zymomonas</taxon>
    </lineage>
</organism>
<proteinExistence type="predicted"/>